<dbReference type="OrthoDB" id="5059218at2759"/>
<dbReference type="GO" id="GO:0000271">
    <property type="term" value="P:polysaccharide biosynthetic process"/>
    <property type="evidence" value="ECO:0007669"/>
    <property type="project" value="InterPro"/>
</dbReference>
<feature type="binding site" evidence="9">
    <location>
        <position position="193"/>
    </location>
    <ligand>
        <name>NAD(+)</name>
        <dbReference type="ChEBI" id="CHEBI:57540"/>
    </ligand>
</feature>
<feature type="binding site" evidence="8">
    <location>
        <begin position="366"/>
        <end position="370"/>
    </location>
    <ligand>
        <name>substrate</name>
    </ligand>
</feature>
<evidence type="ECO:0000256" key="10">
    <source>
        <dbReference type="SAM" id="MobiDB-lite"/>
    </source>
</evidence>
<evidence type="ECO:0000256" key="3">
    <source>
        <dbReference type="ARBA" id="ARBA00012954"/>
    </source>
</evidence>
<evidence type="ECO:0000313" key="13">
    <source>
        <dbReference type="EnsemblFungi" id="EJT78031"/>
    </source>
</evidence>
<dbReference type="STRING" id="644352.J3NPC6"/>
<evidence type="ECO:0000256" key="5">
    <source>
        <dbReference type="ARBA" id="ARBA00023027"/>
    </source>
</evidence>
<feature type="binding site" evidence="9">
    <location>
        <position position="380"/>
    </location>
    <ligand>
        <name>NAD(+)</name>
        <dbReference type="ChEBI" id="CHEBI:57540"/>
    </ligand>
</feature>
<feature type="active site" description="Nucleophile" evidence="7">
    <location>
        <position position="377"/>
    </location>
</feature>
<reference evidence="13" key="5">
    <citation type="submission" date="2018-04" db="UniProtKB">
        <authorList>
            <consortium name="EnsemblFungi"/>
        </authorList>
    </citation>
    <scope>IDENTIFICATION</scope>
    <source>
        <strain evidence="13">R3-111a-1</strain>
    </source>
</reference>
<feature type="binding site" evidence="9">
    <location>
        <position position="233"/>
    </location>
    <ligand>
        <name>NAD(+)</name>
        <dbReference type="ChEBI" id="CHEBI:57540"/>
    </ligand>
</feature>
<dbReference type="InterPro" id="IPR014027">
    <property type="entry name" value="UDP-Glc/GDP-Man_DH_C"/>
</dbReference>
<dbReference type="NCBIfam" id="TIGR03026">
    <property type="entry name" value="NDP-sugDHase"/>
    <property type="match status" value="1"/>
</dbReference>
<evidence type="ECO:0000259" key="11">
    <source>
        <dbReference type="SMART" id="SM00984"/>
    </source>
</evidence>
<dbReference type="Pfam" id="PF03721">
    <property type="entry name" value="UDPG_MGDP_dh_N"/>
    <property type="match status" value="2"/>
</dbReference>
<evidence type="ECO:0000256" key="9">
    <source>
        <dbReference type="PIRSR" id="PIRSR500134-3"/>
    </source>
</evidence>
<feature type="binding site" evidence="8">
    <location>
        <position position="440"/>
    </location>
    <ligand>
        <name>substrate</name>
    </ligand>
</feature>
<dbReference type="UniPathway" id="UPA00038">
    <property type="reaction ID" value="UER00491"/>
</dbReference>
<dbReference type="GeneID" id="20343592"/>
<dbReference type="GO" id="GO:0006065">
    <property type="term" value="P:UDP-glucuronate biosynthetic process"/>
    <property type="evidence" value="ECO:0007669"/>
    <property type="project" value="UniProtKB-UniPathway"/>
</dbReference>
<keyword evidence="5 9" id="KW-0520">NAD</keyword>
<feature type="region of interest" description="Disordered" evidence="10">
    <location>
        <begin position="529"/>
        <end position="556"/>
    </location>
</feature>
<dbReference type="InterPro" id="IPR008927">
    <property type="entry name" value="6-PGluconate_DH-like_C_sf"/>
</dbReference>
<sequence>MDYRVPNGASDESALGDASTAPTTPGGSLSFSPALQPFRDSGNHDVESVALSSHAGGSNPTSDDSNAPAVVRHICCVGAGYVGGPTAAVIASQNPNIRVTVVDRDETRIRRWNSAHPPIYEPGLAEMVRLARDGSRECTFDNLPAGSSSLAAAAGSDVRAKITLPARKPNLFFSTEIAESIGTADIVLIAVNTPTKTQGNGAHRATNMAAFLACTEMVAKYARPGAIIVEKSTVPCGTADMLKETMARHRPGVKLEILSNPEFLAAGTAVDDLVYPERVLIGSAETPSGRRAAEALASVYAAWVEPARILRTNVWSSELAKLVANSMLAQRVSSINSVAAVCEATGADVGEVAASVGIDPRIGARFLGAGIGFGGSCFKKDVLSLAYIARAKGLPEVADYWEQVVKMNEYARDRYSARVVAALHNTLSGTKIAVLGYAFKKNTNDTRESPALEIIRTLLAEGPAEMAVYDPCCNPAAVADEIRQLCRPAAVLKADGGPLVVCSDPVEACDAANAILVVTDFDEFRNTKKQQQLPLHEDPKTAAAGIDDTKGRPADPRPFRAAAASPTELDVLALHRHLVAKNDAADDPLQRFEAAPACAPDCPDCRVPEHEYNATTRAYKPKGQLDWVRIAESMRQPKLVFDGRGVIDKVEMEKLGVHVESVGRRGRY</sequence>
<dbReference type="Pfam" id="PF03720">
    <property type="entry name" value="UDPG_MGDP_dh_C"/>
    <property type="match status" value="1"/>
</dbReference>
<keyword evidence="14" id="KW-1185">Reference proteome</keyword>
<accession>J3NPC6</accession>
<dbReference type="SMART" id="SM00984">
    <property type="entry name" value="UDPG_MGDP_dh_C"/>
    <property type="match status" value="1"/>
</dbReference>
<dbReference type="eggNOG" id="KOG2666">
    <property type="taxonomic scope" value="Eukaryota"/>
</dbReference>
<dbReference type="SUPFAM" id="SSF48179">
    <property type="entry name" value="6-phosphogluconate dehydrogenase C-terminal domain-like"/>
    <property type="match status" value="1"/>
</dbReference>
<dbReference type="EnsemblFungi" id="EJT78031">
    <property type="protein sequence ID" value="EJT78031"/>
    <property type="gene ID" value="GGTG_03134"/>
</dbReference>
<evidence type="ECO:0000256" key="1">
    <source>
        <dbReference type="ARBA" id="ARBA00004701"/>
    </source>
</evidence>
<comment type="similarity">
    <text evidence="2">Belongs to the UDP-glucose/GDP-mannose dehydrogenase family.</text>
</comment>
<dbReference type="Pfam" id="PF00984">
    <property type="entry name" value="UDPG_MGDP_dh"/>
    <property type="match status" value="1"/>
</dbReference>
<dbReference type="SUPFAM" id="SSF52413">
    <property type="entry name" value="UDP-glucose/GDP-mannose dehydrogenase C-terminal domain"/>
    <property type="match status" value="1"/>
</dbReference>
<evidence type="ECO:0000256" key="7">
    <source>
        <dbReference type="PIRSR" id="PIRSR500134-1"/>
    </source>
</evidence>
<reference evidence="14" key="1">
    <citation type="submission" date="2010-07" db="EMBL/GenBank/DDBJ databases">
        <title>The genome sequence of Gaeumannomyces graminis var. tritici strain R3-111a-1.</title>
        <authorList>
            <consortium name="The Broad Institute Genome Sequencing Platform"/>
            <person name="Ma L.-J."/>
            <person name="Dead R."/>
            <person name="Young S."/>
            <person name="Zeng Q."/>
            <person name="Koehrsen M."/>
            <person name="Alvarado L."/>
            <person name="Berlin A."/>
            <person name="Chapman S.B."/>
            <person name="Chen Z."/>
            <person name="Freedman E."/>
            <person name="Gellesch M."/>
            <person name="Goldberg J."/>
            <person name="Griggs A."/>
            <person name="Gujja S."/>
            <person name="Heilman E.R."/>
            <person name="Heiman D."/>
            <person name="Hepburn T."/>
            <person name="Howarth C."/>
            <person name="Jen D."/>
            <person name="Larson L."/>
            <person name="Mehta T."/>
            <person name="Neiman D."/>
            <person name="Pearson M."/>
            <person name="Roberts A."/>
            <person name="Saif S."/>
            <person name="Shea T."/>
            <person name="Shenoy N."/>
            <person name="Sisk P."/>
            <person name="Stolte C."/>
            <person name="Sykes S."/>
            <person name="Walk T."/>
            <person name="White J."/>
            <person name="Yandava C."/>
            <person name="Haas B."/>
            <person name="Nusbaum C."/>
            <person name="Birren B."/>
        </authorList>
    </citation>
    <scope>NUCLEOTIDE SEQUENCE [LARGE SCALE GENOMIC DNA]</scope>
    <source>
        <strain evidence="14">R3-111a-1</strain>
    </source>
</reference>
<reference evidence="12" key="3">
    <citation type="submission" date="2010-09" db="EMBL/GenBank/DDBJ databases">
        <title>Annotation of Gaeumannomyces graminis var. tritici R3-111a-1.</title>
        <authorList>
            <consortium name="The Broad Institute Genome Sequencing Platform"/>
            <person name="Ma L.-J."/>
            <person name="Dead R."/>
            <person name="Young S.K."/>
            <person name="Zeng Q."/>
            <person name="Gargeya S."/>
            <person name="Fitzgerald M."/>
            <person name="Haas B."/>
            <person name="Abouelleil A."/>
            <person name="Alvarado L."/>
            <person name="Arachchi H.M."/>
            <person name="Berlin A."/>
            <person name="Brown A."/>
            <person name="Chapman S.B."/>
            <person name="Chen Z."/>
            <person name="Dunbar C."/>
            <person name="Freedman E."/>
            <person name="Gearin G."/>
            <person name="Gellesch M."/>
            <person name="Goldberg J."/>
            <person name="Griggs A."/>
            <person name="Gujja S."/>
            <person name="Heiman D."/>
            <person name="Howarth C."/>
            <person name="Larson L."/>
            <person name="Lui A."/>
            <person name="MacDonald P.J.P."/>
            <person name="Mehta T."/>
            <person name="Montmayeur A."/>
            <person name="Murphy C."/>
            <person name="Neiman D."/>
            <person name="Pearson M."/>
            <person name="Priest M."/>
            <person name="Roberts A."/>
            <person name="Saif S."/>
            <person name="Shea T."/>
            <person name="Shenoy N."/>
            <person name="Sisk P."/>
            <person name="Stolte C."/>
            <person name="Sykes S."/>
            <person name="Yandava C."/>
            <person name="Wortman J."/>
            <person name="Nusbaum C."/>
            <person name="Birren B."/>
        </authorList>
    </citation>
    <scope>NUCLEOTIDE SEQUENCE</scope>
    <source>
        <strain evidence="12">R3-111a-1</strain>
    </source>
</reference>
<dbReference type="FunFam" id="1.20.5.100:FF:000001">
    <property type="entry name" value="UDP-glucose 6-dehydrogenase"/>
    <property type="match status" value="1"/>
</dbReference>
<feature type="domain" description="UDP-glucose/GDP-mannose dehydrogenase C-terminal" evidence="11">
    <location>
        <begin position="433"/>
        <end position="535"/>
    </location>
</feature>
<protein>
    <recommendedName>
        <fullName evidence="3">UDP-glucose 6-dehydrogenase</fullName>
        <ecNumber evidence="3">1.1.1.22</ecNumber>
    </recommendedName>
</protein>
<dbReference type="EMBL" id="GL385396">
    <property type="protein sequence ID" value="EJT78031.1"/>
    <property type="molecule type" value="Genomic_DNA"/>
</dbReference>
<dbReference type="AlphaFoldDB" id="J3NPC6"/>
<dbReference type="InterPro" id="IPR036291">
    <property type="entry name" value="NAD(P)-bd_dom_sf"/>
</dbReference>
<dbReference type="SUPFAM" id="SSF51735">
    <property type="entry name" value="NAD(P)-binding Rossmann-fold domains"/>
    <property type="match status" value="1"/>
</dbReference>
<dbReference type="PIRSF" id="PIRSF500134">
    <property type="entry name" value="UDPglc_DH_bac"/>
    <property type="match status" value="1"/>
</dbReference>
<name>J3NPC6_GAET3</name>
<feature type="binding site" evidence="9">
    <location>
        <position position="447"/>
    </location>
    <ligand>
        <name>NAD(+)</name>
        <dbReference type="ChEBI" id="CHEBI:57540"/>
    </ligand>
</feature>
<dbReference type="GO" id="GO:0005634">
    <property type="term" value="C:nucleus"/>
    <property type="evidence" value="ECO:0007669"/>
    <property type="project" value="TreeGrafter"/>
</dbReference>
<dbReference type="PIRSF" id="PIRSF000124">
    <property type="entry name" value="UDPglc_GDPman_dh"/>
    <property type="match status" value="1"/>
</dbReference>
<evidence type="ECO:0000256" key="2">
    <source>
        <dbReference type="ARBA" id="ARBA00006601"/>
    </source>
</evidence>
<reference evidence="12" key="2">
    <citation type="submission" date="2010-07" db="EMBL/GenBank/DDBJ databases">
        <authorList>
            <consortium name="The Broad Institute Genome Sequencing Platform"/>
            <consortium name="Broad Institute Genome Sequencing Center for Infectious Disease"/>
            <person name="Ma L.-J."/>
            <person name="Dead R."/>
            <person name="Young S."/>
            <person name="Zeng Q."/>
            <person name="Koehrsen M."/>
            <person name="Alvarado L."/>
            <person name="Berlin A."/>
            <person name="Chapman S.B."/>
            <person name="Chen Z."/>
            <person name="Freedman E."/>
            <person name="Gellesch M."/>
            <person name="Goldberg J."/>
            <person name="Griggs A."/>
            <person name="Gujja S."/>
            <person name="Heilman E.R."/>
            <person name="Heiman D."/>
            <person name="Hepburn T."/>
            <person name="Howarth C."/>
            <person name="Jen D."/>
            <person name="Larson L."/>
            <person name="Mehta T."/>
            <person name="Neiman D."/>
            <person name="Pearson M."/>
            <person name="Roberts A."/>
            <person name="Saif S."/>
            <person name="Shea T."/>
            <person name="Shenoy N."/>
            <person name="Sisk P."/>
            <person name="Stolte C."/>
            <person name="Sykes S."/>
            <person name="Walk T."/>
            <person name="White J."/>
            <person name="Yandava C."/>
            <person name="Haas B."/>
            <person name="Nusbaum C."/>
            <person name="Birren B."/>
        </authorList>
    </citation>
    <scope>NUCLEOTIDE SEQUENCE</scope>
    <source>
        <strain evidence="12">R3-111a-1</strain>
    </source>
</reference>
<comment type="catalytic activity">
    <reaction evidence="6">
        <text>UDP-alpha-D-glucose + 2 NAD(+) + H2O = UDP-alpha-D-glucuronate + 2 NADH + 3 H(+)</text>
        <dbReference type="Rhea" id="RHEA:23596"/>
        <dbReference type="ChEBI" id="CHEBI:15377"/>
        <dbReference type="ChEBI" id="CHEBI:15378"/>
        <dbReference type="ChEBI" id="CHEBI:57540"/>
        <dbReference type="ChEBI" id="CHEBI:57945"/>
        <dbReference type="ChEBI" id="CHEBI:58052"/>
        <dbReference type="ChEBI" id="CHEBI:58885"/>
        <dbReference type="EC" id="1.1.1.22"/>
    </reaction>
</comment>
<dbReference type="InterPro" id="IPR017476">
    <property type="entry name" value="UDP-Glc/GDP-Man"/>
</dbReference>
<dbReference type="VEuPathDB" id="FungiDB:GGTG_03134"/>
<dbReference type="Proteomes" id="UP000006039">
    <property type="component" value="Unassembled WGS sequence"/>
</dbReference>
<evidence type="ECO:0000256" key="6">
    <source>
        <dbReference type="ARBA" id="ARBA00047473"/>
    </source>
</evidence>
<feature type="binding site" evidence="9">
    <location>
        <position position="103"/>
    </location>
    <ligand>
        <name>NAD(+)</name>
        <dbReference type="ChEBI" id="CHEBI:57540"/>
    </ligand>
</feature>
<keyword evidence="4" id="KW-0560">Oxidoreductase</keyword>
<feature type="compositionally biased region" description="Basic and acidic residues" evidence="10">
    <location>
        <begin position="547"/>
        <end position="556"/>
    </location>
</feature>
<dbReference type="HOGENOM" id="CLU_023810_7_0_1"/>
<dbReference type="InterPro" id="IPR028357">
    <property type="entry name" value="UDPglc_DH_bac"/>
</dbReference>
<dbReference type="GO" id="GO:0006024">
    <property type="term" value="P:glycosaminoglycan biosynthetic process"/>
    <property type="evidence" value="ECO:0007669"/>
    <property type="project" value="TreeGrafter"/>
</dbReference>
<dbReference type="InterPro" id="IPR036220">
    <property type="entry name" value="UDP-Glc/GDP-Man_DH_C_sf"/>
</dbReference>
<evidence type="ECO:0000313" key="14">
    <source>
        <dbReference type="Proteomes" id="UP000006039"/>
    </source>
</evidence>
<dbReference type="InterPro" id="IPR028356">
    <property type="entry name" value="UDPglc_DH_euk"/>
</dbReference>
<feature type="region of interest" description="Disordered" evidence="10">
    <location>
        <begin position="1"/>
        <end position="44"/>
    </location>
</feature>
<dbReference type="InterPro" id="IPR001732">
    <property type="entry name" value="UDP-Glc/GDP-Man_DH_N"/>
</dbReference>
<evidence type="ECO:0000313" key="12">
    <source>
        <dbReference type="EMBL" id="EJT78031.1"/>
    </source>
</evidence>
<dbReference type="PANTHER" id="PTHR11374">
    <property type="entry name" value="UDP-GLUCOSE DEHYDROGENASE/UDP-MANNAC DEHYDROGENASE"/>
    <property type="match status" value="1"/>
</dbReference>
<dbReference type="RefSeq" id="XP_009219176.1">
    <property type="nucleotide sequence ID" value="XM_009220912.1"/>
</dbReference>
<evidence type="ECO:0000256" key="4">
    <source>
        <dbReference type="ARBA" id="ARBA00023002"/>
    </source>
</evidence>
<gene>
    <name evidence="13" type="primary">20343592</name>
    <name evidence="12" type="ORF">GGTG_03134</name>
</gene>
<evidence type="ECO:0000256" key="8">
    <source>
        <dbReference type="PIRSR" id="PIRSR500134-2"/>
    </source>
</evidence>
<feature type="binding site" evidence="8">
    <location>
        <position position="321"/>
    </location>
    <ligand>
        <name>substrate</name>
    </ligand>
</feature>
<reference evidence="13" key="4">
    <citation type="journal article" date="2015" name="G3 (Bethesda)">
        <title>Genome sequences of three phytopathogenic species of the Magnaporthaceae family of fungi.</title>
        <authorList>
            <person name="Okagaki L.H."/>
            <person name="Nunes C.C."/>
            <person name="Sailsbery J."/>
            <person name="Clay B."/>
            <person name="Brown D."/>
            <person name="John T."/>
            <person name="Oh Y."/>
            <person name="Young N."/>
            <person name="Fitzgerald M."/>
            <person name="Haas B.J."/>
            <person name="Zeng Q."/>
            <person name="Young S."/>
            <person name="Adiconis X."/>
            <person name="Fan L."/>
            <person name="Levin J.Z."/>
            <person name="Mitchell T.K."/>
            <person name="Okubara P.A."/>
            <person name="Farman M.L."/>
            <person name="Kohn L.M."/>
            <person name="Birren B."/>
            <person name="Ma L.-J."/>
            <person name="Dean R.A."/>
        </authorList>
    </citation>
    <scope>NUCLEOTIDE SEQUENCE</scope>
    <source>
        <strain evidence="13">R3-111a-1</strain>
    </source>
</reference>
<feature type="compositionally biased region" description="Polar residues" evidence="10">
    <location>
        <begin position="20"/>
        <end position="33"/>
    </location>
</feature>
<feature type="binding site" evidence="8">
    <location>
        <position position="374"/>
    </location>
    <ligand>
        <name>substrate</name>
    </ligand>
</feature>
<dbReference type="InterPro" id="IPR014026">
    <property type="entry name" value="UDP-Glc/GDP-Man_DH_dimer"/>
</dbReference>
<proteinExistence type="inferred from homology"/>
<dbReference type="Gene3D" id="3.40.50.720">
    <property type="entry name" value="NAD(P)-binding Rossmann-like Domain"/>
    <property type="match status" value="2"/>
</dbReference>
<dbReference type="GO" id="GO:0051287">
    <property type="term" value="F:NAD binding"/>
    <property type="evidence" value="ECO:0007669"/>
    <property type="project" value="InterPro"/>
</dbReference>
<feature type="binding site" evidence="9">
    <location>
        <position position="108"/>
    </location>
    <ligand>
        <name>NAD(+)</name>
        <dbReference type="ChEBI" id="CHEBI:57540"/>
    </ligand>
</feature>
<comment type="pathway">
    <text evidence="1">Nucleotide-sugar biosynthesis; UDP-alpha-D-glucuronate biosynthesis; UDP-alpha-D-glucuronate from UDP-alpha-D-glucose: step 1/1.</text>
</comment>
<dbReference type="Gene3D" id="1.20.5.100">
    <property type="entry name" value="Cytochrome c1, transmembrane anchor, C-terminal"/>
    <property type="match status" value="1"/>
</dbReference>
<dbReference type="EC" id="1.1.1.22" evidence="3"/>
<dbReference type="PANTHER" id="PTHR11374:SF3">
    <property type="entry name" value="UDP-GLUCOSE 6-DEHYDROGENASE"/>
    <property type="match status" value="1"/>
</dbReference>
<dbReference type="GO" id="GO:0003979">
    <property type="term" value="F:UDP-glucose 6-dehydrogenase activity"/>
    <property type="evidence" value="ECO:0007669"/>
    <property type="project" value="UniProtKB-EC"/>
</dbReference>
<organism evidence="12">
    <name type="scientific">Gaeumannomyces tritici (strain R3-111a-1)</name>
    <name type="common">Wheat and barley take-all root rot fungus</name>
    <name type="synonym">Gaeumannomyces graminis var. tritici</name>
    <dbReference type="NCBI Taxonomy" id="644352"/>
    <lineage>
        <taxon>Eukaryota</taxon>
        <taxon>Fungi</taxon>
        <taxon>Dikarya</taxon>
        <taxon>Ascomycota</taxon>
        <taxon>Pezizomycotina</taxon>
        <taxon>Sordariomycetes</taxon>
        <taxon>Sordariomycetidae</taxon>
        <taxon>Magnaporthales</taxon>
        <taxon>Magnaporthaceae</taxon>
        <taxon>Gaeumannomyces</taxon>
    </lineage>
</organism>